<feature type="transmembrane region" description="Helical" evidence="1">
    <location>
        <begin position="209"/>
        <end position="231"/>
    </location>
</feature>
<gene>
    <name evidence="2" type="ORF">CAEBREN_25265</name>
</gene>
<reference evidence="3" key="1">
    <citation type="submission" date="2011-07" db="EMBL/GenBank/DDBJ databases">
        <authorList>
            <consortium name="Caenorhabditis brenneri Sequencing and Analysis Consortium"/>
            <person name="Wilson R.K."/>
        </authorList>
    </citation>
    <scope>NUCLEOTIDE SEQUENCE [LARGE SCALE GENOMIC DNA]</scope>
    <source>
        <strain evidence="3">PB2801</strain>
    </source>
</reference>
<evidence type="ECO:0000256" key="1">
    <source>
        <dbReference type="SAM" id="Phobius"/>
    </source>
</evidence>
<feature type="transmembrane region" description="Helical" evidence="1">
    <location>
        <begin position="95"/>
        <end position="116"/>
    </location>
</feature>
<keyword evidence="1" id="KW-0472">Membrane</keyword>
<evidence type="ECO:0000313" key="3">
    <source>
        <dbReference type="Proteomes" id="UP000008068"/>
    </source>
</evidence>
<evidence type="ECO:0000313" key="2">
    <source>
        <dbReference type="EMBL" id="EGT32343.1"/>
    </source>
</evidence>
<keyword evidence="3" id="KW-1185">Reference proteome</keyword>
<dbReference type="InParanoid" id="G0MJ80"/>
<feature type="transmembrane region" description="Helical" evidence="1">
    <location>
        <begin position="66"/>
        <end position="83"/>
    </location>
</feature>
<accession>G0MJ80</accession>
<dbReference type="EMBL" id="GL379797">
    <property type="protein sequence ID" value="EGT32343.1"/>
    <property type="molecule type" value="Genomic_DNA"/>
</dbReference>
<organism evidence="3">
    <name type="scientific">Caenorhabditis brenneri</name>
    <name type="common">Nematode worm</name>
    <dbReference type="NCBI Taxonomy" id="135651"/>
    <lineage>
        <taxon>Eukaryota</taxon>
        <taxon>Metazoa</taxon>
        <taxon>Ecdysozoa</taxon>
        <taxon>Nematoda</taxon>
        <taxon>Chromadorea</taxon>
        <taxon>Rhabditida</taxon>
        <taxon>Rhabditina</taxon>
        <taxon>Rhabditomorpha</taxon>
        <taxon>Rhabditoidea</taxon>
        <taxon>Rhabditidae</taxon>
        <taxon>Peloderinae</taxon>
        <taxon>Caenorhabditis</taxon>
    </lineage>
</organism>
<name>G0MJ80_CAEBE</name>
<feature type="transmembrane region" description="Helical" evidence="1">
    <location>
        <begin position="28"/>
        <end position="45"/>
    </location>
</feature>
<protein>
    <submittedName>
        <fullName evidence="2">Uncharacterized protein</fullName>
    </submittedName>
</protein>
<sequence length="337" mass="39819">MHLSHQKGSSKLSITYSPEVRHFVVTEGYGYQFLTSSLIICLYCYKMWNRKHKFRSYYAAFHHYQWLAFFLSIVIHCHTIFLSDSHFNVFLTEMFGYWMSNMTYMILCTILMQTLFKICDWKYWGVLIPMFLILRIALGRDSIVLSRDVSINGTLVDMIMDNKTQEFDATMNNGSQLDSGFEATNETLWTEEVENPFTRFEINFDTCEILVYFLNLAILPLSWILLAFKVVKIDEKIVFILINSFIFLFVYTIFLVHISLQKLTHFFDLHTGILNFNLFLAPYLWVFSLFIFEQSCIKDYIRKRQHAPESHRVVHTRSRDTVMSTVDVDDIHMSVVA</sequence>
<keyword evidence="1" id="KW-0812">Transmembrane</keyword>
<feature type="transmembrane region" description="Helical" evidence="1">
    <location>
        <begin position="272"/>
        <end position="292"/>
    </location>
</feature>
<dbReference type="Proteomes" id="UP000008068">
    <property type="component" value="Unassembled WGS sequence"/>
</dbReference>
<dbReference type="HOGENOM" id="CLU_824467_0_0_1"/>
<proteinExistence type="predicted"/>
<feature type="transmembrane region" description="Helical" evidence="1">
    <location>
        <begin position="123"/>
        <end position="140"/>
    </location>
</feature>
<dbReference type="AlphaFoldDB" id="G0MJ80"/>
<feature type="transmembrane region" description="Helical" evidence="1">
    <location>
        <begin position="238"/>
        <end position="260"/>
    </location>
</feature>
<keyword evidence="1" id="KW-1133">Transmembrane helix</keyword>